<organism evidence="1 2">
    <name type="scientific">Salinactinospora qingdaonensis</name>
    <dbReference type="NCBI Taxonomy" id="702744"/>
    <lineage>
        <taxon>Bacteria</taxon>
        <taxon>Bacillati</taxon>
        <taxon>Actinomycetota</taxon>
        <taxon>Actinomycetes</taxon>
        <taxon>Streptosporangiales</taxon>
        <taxon>Nocardiopsidaceae</taxon>
        <taxon>Salinactinospora</taxon>
    </lineage>
</organism>
<accession>A0ABP7FUX0</accession>
<evidence type="ECO:0000313" key="2">
    <source>
        <dbReference type="Proteomes" id="UP001500908"/>
    </source>
</evidence>
<sequence>MAARASAPRPQARLGSEGVLDACTEEKAAGSTPGKLMTRPARTIAPTASAVEAARVTDTTGRLVGIVTRGDLLWMFPHTDGDITKAWLSTRAAW</sequence>
<dbReference type="EMBL" id="BAABDD010000011">
    <property type="protein sequence ID" value="GAA3747084.1"/>
    <property type="molecule type" value="Genomic_DNA"/>
</dbReference>
<dbReference type="SUPFAM" id="SSF54631">
    <property type="entry name" value="CBS-domain pair"/>
    <property type="match status" value="1"/>
</dbReference>
<gene>
    <name evidence="1" type="ORF">GCM10022402_28180</name>
</gene>
<comment type="caution">
    <text evidence="1">The sequence shown here is derived from an EMBL/GenBank/DDBJ whole genome shotgun (WGS) entry which is preliminary data.</text>
</comment>
<keyword evidence="2" id="KW-1185">Reference proteome</keyword>
<dbReference type="RefSeq" id="WP_344971802.1">
    <property type="nucleotide sequence ID" value="NZ_BAABDD010000011.1"/>
</dbReference>
<dbReference type="InterPro" id="IPR046342">
    <property type="entry name" value="CBS_dom_sf"/>
</dbReference>
<dbReference type="Proteomes" id="UP001500908">
    <property type="component" value="Unassembled WGS sequence"/>
</dbReference>
<evidence type="ECO:0008006" key="3">
    <source>
        <dbReference type="Google" id="ProtNLM"/>
    </source>
</evidence>
<protein>
    <recommendedName>
        <fullName evidence="3">CBS domain-containing protein</fullName>
    </recommendedName>
</protein>
<name>A0ABP7FUX0_9ACTN</name>
<proteinExistence type="predicted"/>
<dbReference type="Gene3D" id="3.10.580.10">
    <property type="entry name" value="CBS-domain"/>
    <property type="match status" value="1"/>
</dbReference>
<reference evidence="2" key="1">
    <citation type="journal article" date="2019" name="Int. J. Syst. Evol. Microbiol.">
        <title>The Global Catalogue of Microorganisms (GCM) 10K type strain sequencing project: providing services to taxonomists for standard genome sequencing and annotation.</title>
        <authorList>
            <consortium name="The Broad Institute Genomics Platform"/>
            <consortium name="The Broad Institute Genome Sequencing Center for Infectious Disease"/>
            <person name="Wu L."/>
            <person name="Ma J."/>
        </authorList>
    </citation>
    <scope>NUCLEOTIDE SEQUENCE [LARGE SCALE GENOMIC DNA]</scope>
    <source>
        <strain evidence="2">JCM 17137</strain>
    </source>
</reference>
<evidence type="ECO:0000313" key="1">
    <source>
        <dbReference type="EMBL" id="GAA3747084.1"/>
    </source>
</evidence>